<organism evidence="4 5">
    <name type="scientific">Tetracentron sinense</name>
    <name type="common">Spur-leaf</name>
    <dbReference type="NCBI Taxonomy" id="13715"/>
    <lineage>
        <taxon>Eukaryota</taxon>
        <taxon>Viridiplantae</taxon>
        <taxon>Streptophyta</taxon>
        <taxon>Embryophyta</taxon>
        <taxon>Tracheophyta</taxon>
        <taxon>Spermatophyta</taxon>
        <taxon>Magnoliopsida</taxon>
        <taxon>Trochodendrales</taxon>
        <taxon>Trochodendraceae</taxon>
        <taxon>Tetracentron</taxon>
    </lineage>
</organism>
<dbReference type="GO" id="GO:0005388">
    <property type="term" value="F:P-type calcium transporter activity"/>
    <property type="evidence" value="ECO:0007669"/>
    <property type="project" value="TreeGrafter"/>
</dbReference>
<name>A0A834YD73_TETSI</name>
<dbReference type="AlphaFoldDB" id="A0A834YD73"/>
<dbReference type="Pfam" id="PF00690">
    <property type="entry name" value="Cation_ATPase_N"/>
    <property type="match status" value="1"/>
</dbReference>
<feature type="domain" description="Cation-transporting P-type ATPase N-terminal" evidence="2">
    <location>
        <begin position="137"/>
        <end position="177"/>
    </location>
</feature>
<dbReference type="InterPro" id="IPR004014">
    <property type="entry name" value="ATPase_P-typ_cation-transptr_N"/>
</dbReference>
<dbReference type="FunFam" id="1.20.5.170:FF:000026">
    <property type="entry name" value="Calcium-transporting ATPase"/>
    <property type="match status" value="1"/>
</dbReference>
<gene>
    <name evidence="4" type="ORF">HHK36_031024</name>
</gene>
<proteinExistence type="predicted"/>
<evidence type="ECO:0000259" key="2">
    <source>
        <dbReference type="Pfam" id="PF00690"/>
    </source>
</evidence>
<keyword evidence="1" id="KW-0460">Magnesium</keyword>
<evidence type="ECO:0000256" key="1">
    <source>
        <dbReference type="ARBA" id="ARBA00022842"/>
    </source>
</evidence>
<dbReference type="InterPro" id="IPR023299">
    <property type="entry name" value="ATPase_P-typ_cyto_dom_N"/>
</dbReference>
<dbReference type="Pfam" id="PF13246">
    <property type="entry name" value="Cation_ATPase"/>
    <property type="match status" value="1"/>
</dbReference>
<dbReference type="GO" id="GO:0005886">
    <property type="term" value="C:plasma membrane"/>
    <property type="evidence" value="ECO:0007669"/>
    <property type="project" value="TreeGrafter"/>
</dbReference>
<dbReference type="GO" id="GO:0005516">
    <property type="term" value="F:calmodulin binding"/>
    <property type="evidence" value="ECO:0007669"/>
    <property type="project" value="InterPro"/>
</dbReference>
<evidence type="ECO:0000313" key="5">
    <source>
        <dbReference type="Proteomes" id="UP000655225"/>
    </source>
</evidence>
<dbReference type="PANTHER" id="PTHR24093:SF474">
    <property type="entry name" value="CALCIUM-TRANSPORTING ATPASE 2, PLASMA MEMBRANE-TYPE"/>
    <property type="match status" value="1"/>
</dbReference>
<feature type="domain" description="Calcium-transporting P-type ATPase N-terminal autoinhibitory" evidence="3">
    <location>
        <begin position="26"/>
        <end position="69"/>
    </location>
</feature>
<keyword evidence="5" id="KW-1185">Reference proteome</keyword>
<comment type="caution">
    <text evidence="4">The sequence shown here is derived from an EMBL/GenBank/DDBJ whole genome shotgun (WGS) entry which is preliminary data.</text>
</comment>
<dbReference type="InterPro" id="IPR024750">
    <property type="entry name" value="Ca_ATPase_N_dom"/>
</dbReference>
<sequence>MMGRNKKESGKKVLQPFIKRIRYNMQNFGDVKPKNSSEEALRRWRKLCGIVKNPKRRFRFTANLSKRSEAQAMRRTNQEKLRVAVLVSKAAIQFIHGITLPSQYMVPEEVKAAGFQICADELGSLVEGHDVKKLKVHGGLEGIANKLSTSTTNGLTTAEDLLNRRQEIYGINKFTESQMRTCICGNIKEVSTSKDALSLRSKIPDSAVKILFQSIFNNTGGEVVVNKNDKVEILGTPTDTALLEFGLSLGGDFQAERQACKLVKVEPFNSVKKRMGVVLALPEGGLRVHCKGASEIILAACDNVIDANGDVVPLDEASINHLNDTIKRFACEALRTLCLASIEGPEFREKSLEELLELIPKIQVAKESADVIILDDNFSTIVTVTKWGRNFMTLTESAYVPWWIDTINVKFMV</sequence>
<protein>
    <submittedName>
        <fullName evidence="4">Uncharacterized protein</fullName>
    </submittedName>
</protein>
<reference evidence="4 5" key="1">
    <citation type="submission" date="2020-04" db="EMBL/GenBank/DDBJ databases">
        <title>Plant Genome Project.</title>
        <authorList>
            <person name="Zhang R.-G."/>
        </authorList>
    </citation>
    <scope>NUCLEOTIDE SEQUENCE [LARGE SCALE GENOMIC DNA]</scope>
    <source>
        <strain evidence="4">YNK0</strain>
        <tissue evidence="4">Leaf</tissue>
    </source>
</reference>
<dbReference type="Pfam" id="PF12515">
    <property type="entry name" value="CaATP_NAI"/>
    <property type="match status" value="1"/>
</dbReference>
<dbReference type="EMBL" id="JABCRI010000024">
    <property type="protein sequence ID" value="KAF8377641.1"/>
    <property type="molecule type" value="Genomic_DNA"/>
</dbReference>
<evidence type="ECO:0000259" key="3">
    <source>
        <dbReference type="Pfam" id="PF12515"/>
    </source>
</evidence>
<dbReference type="PANTHER" id="PTHR24093">
    <property type="entry name" value="CATION TRANSPORTING ATPASE"/>
    <property type="match status" value="1"/>
</dbReference>
<dbReference type="OrthoDB" id="116380at2759"/>
<dbReference type="Gene3D" id="3.40.1110.10">
    <property type="entry name" value="Calcium-transporting ATPase, cytoplasmic domain N"/>
    <property type="match status" value="1"/>
</dbReference>
<dbReference type="SUPFAM" id="SSF81660">
    <property type="entry name" value="Metal cation-transporting ATPase, ATP-binding domain N"/>
    <property type="match status" value="1"/>
</dbReference>
<dbReference type="FunFam" id="3.40.1110.10:FF:000011">
    <property type="entry name" value="Calcium-transporting ATPase"/>
    <property type="match status" value="1"/>
</dbReference>
<accession>A0A834YD73</accession>
<dbReference type="GO" id="GO:0000166">
    <property type="term" value="F:nucleotide binding"/>
    <property type="evidence" value="ECO:0007669"/>
    <property type="project" value="InterPro"/>
</dbReference>
<dbReference type="Gene3D" id="1.20.5.170">
    <property type="match status" value="1"/>
</dbReference>
<evidence type="ECO:0000313" key="4">
    <source>
        <dbReference type="EMBL" id="KAF8377641.1"/>
    </source>
</evidence>
<dbReference type="Proteomes" id="UP000655225">
    <property type="component" value="Unassembled WGS sequence"/>
</dbReference>
<dbReference type="OMA" id="WWIDTIN"/>